<proteinExistence type="predicted"/>
<dbReference type="RefSeq" id="WP_120533759.1">
    <property type="nucleotide sequence ID" value="NZ_RAWI01000227.1"/>
</dbReference>
<organism evidence="1 2">
    <name type="scientific">Corallococcus praedator</name>
    <dbReference type="NCBI Taxonomy" id="2316724"/>
    <lineage>
        <taxon>Bacteria</taxon>
        <taxon>Pseudomonadati</taxon>
        <taxon>Myxococcota</taxon>
        <taxon>Myxococcia</taxon>
        <taxon>Myxococcales</taxon>
        <taxon>Cystobacterineae</taxon>
        <taxon>Myxococcaceae</taxon>
        <taxon>Corallococcus</taxon>
    </lineage>
</organism>
<protein>
    <recommendedName>
        <fullName evidence="3">DUF3592 domain-containing protein</fullName>
    </recommendedName>
</protein>
<gene>
    <name evidence="1" type="ORF">D7Y13_25810</name>
</gene>
<comment type="caution">
    <text evidence="1">The sequence shown here is derived from an EMBL/GenBank/DDBJ whole genome shotgun (WGS) entry which is preliminary data.</text>
</comment>
<dbReference type="EMBL" id="RAWI01000227">
    <property type="protein sequence ID" value="RKI01011.1"/>
    <property type="molecule type" value="Genomic_DNA"/>
</dbReference>
<keyword evidence="2" id="KW-1185">Reference proteome</keyword>
<accession>A0ABX9QD59</accession>
<evidence type="ECO:0000313" key="1">
    <source>
        <dbReference type="EMBL" id="RKI01011.1"/>
    </source>
</evidence>
<sequence>MAVILTFLVLSFIALFLIGMLFLFIRSSEGEEKTIDRVRREGQRYVAVIKEIQHMRGNPRNVAALLMKLETPSGPVGRRLIVPLGGAVTWDYINTARATERPVYVHCILDPIIHEAVFQRGLLLEEAPGGAAEP</sequence>
<reference evidence="1 2" key="1">
    <citation type="submission" date="2018-09" db="EMBL/GenBank/DDBJ databases">
        <authorList>
            <person name="Livingstone P.G."/>
            <person name="Whitworth D.E."/>
        </authorList>
    </citation>
    <scope>NUCLEOTIDE SEQUENCE [LARGE SCALE GENOMIC DNA]</scope>
    <source>
        <strain evidence="1 2">CA031B</strain>
    </source>
</reference>
<name>A0ABX9QD59_9BACT</name>
<evidence type="ECO:0008006" key="3">
    <source>
        <dbReference type="Google" id="ProtNLM"/>
    </source>
</evidence>
<dbReference type="Proteomes" id="UP000278907">
    <property type="component" value="Unassembled WGS sequence"/>
</dbReference>
<evidence type="ECO:0000313" key="2">
    <source>
        <dbReference type="Proteomes" id="UP000278907"/>
    </source>
</evidence>